<evidence type="ECO:0000313" key="2">
    <source>
        <dbReference type="Proteomes" id="UP000327000"/>
    </source>
</evidence>
<protein>
    <recommendedName>
        <fullName evidence="3">ESX-1 secretion-associated protein</fullName>
    </recommendedName>
</protein>
<sequence length="100" mass="10864">MADRLRATVEHIDDAGKGFHREALEFGKFKHLASPATPRVDDAGLSEALSVLSEAFGLAHQLLTGLVDTHGTNLRGAASDYHNEDIDRGKLLNDLMGRLK</sequence>
<dbReference type="AlphaFoldDB" id="A0A5N5WD66"/>
<accession>A0A5N5WD66</accession>
<organism evidence="1 2">
    <name type="scientific">Streptomyces mobaraensis</name>
    <name type="common">Streptoverticillium mobaraense</name>
    <dbReference type="NCBI Taxonomy" id="35621"/>
    <lineage>
        <taxon>Bacteria</taxon>
        <taxon>Bacillati</taxon>
        <taxon>Actinomycetota</taxon>
        <taxon>Actinomycetes</taxon>
        <taxon>Kitasatosporales</taxon>
        <taxon>Streptomycetaceae</taxon>
        <taxon>Streptomyces</taxon>
    </lineage>
</organism>
<gene>
    <name evidence="1" type="ORF">FRZ00_06630</name>
</gene>
<dbReference type="InterPro" id="IPR045558">
    <property type="entry name" value="DUF6317"/>
</dbReference>
<dbReference type="Proteomes" id="UP000327000">
    <property type="component" value="Unassembled WGS sequence"/>
</dbReference>
<evidence type="ECO:0000313" key="1">
    <source>
        <dbReference type="EMBL" id="KAB7850261.1"/>
    </source>
</evidence>
<dbReference type="EMBL" id="VOKX01000009">
    <property type="protein sequence ID" value="KAB7850261.1"/>
    <property type="molecule type" value="Genomic_DNA"/>
</dbReference>
<comment type="caution">
    <text evidence="1">The sequence shown here is derived from an EMBL/GenBank/DDBJ whole genome shotgun (WGS) entry which is preliminary data.</text>
</comment>
<dbReference type="Pfam" id="PF19840">
    <property type="entry name" value="DUF6317"/>
    <property type="match status" value="1"/>
</dbReference>
<proteinExistence type="predicted"/>
<reference evidence="1 2" key="1">
    <citation type="journal article" date="2019" name="Microb. Cell Fact.">
        <title>Exploring novel herbicidin analogues by transcriptional regulator overexpression and MS/MS molecular networking.</title>
        <authorList>
            <person name="Shi Y."/>
            <person name="Gu R."/>
            <person name="Li Y."/>
            <person name="Wang X."/>
            <person name="Ren W."/>
            <person name="Li X."/>
            <person name="Wang L."/>
            <person name="Xie Y."/>
            <person name="Hong B."/>
        </authorList>
    </citation>
    <scope>NUCLEOTIDE SEQUENCE [LARGE SCALE GENOMIC DNA]</scope>
    <source>
        <strain evidence="1 2">US-43</strain>
    </source>
</reference>
<keyword evidence="2" id="KW-1185">Reference proteome</keyword>
<evidence type="ECO:0008006" key="3">
    <source>
        <dbReference type="Google" id="ProtNLM"/>
    </source>
</evidence>
<dbReference type="RefSeq" id="WP_152262772.1">
    <property type="nucleotide sequence ID" value="NZ_JBFADJ010000048.1"/>
</dbReference>
<dbReference type="OrthoDB" id="4282223at2"/>
<name>A0A5N5WD66_STRMB</name>